<feature type="chain" id="PRO_5045034467" description="Secreted protein" evidence="2">
    <location>
        <begin position="47"/>
        <end position="177"/>
    </location>
</feature>
<dbReference type="Proteomes" id="UP001432312">
    <property type="component" value="Chromosome"/>
</dbReference>
<evidence type="ECO:0000256" key="2">
    <source>
        <dbReference type="SAM" id="SignalP"/>
    </source>
</evidence>
<keyword evidence="5" id="KW-1185">Reference proteome</keyword>
<feature type="region of interest" description="Disordered" evidence="1">
    <location>
        <begin position="1"/>
        <end position="24"/>
    </location>
</feature>
<feature type="signal peptide" evidence="2">
    <location>
        <begin position="1"/>
        <end position="46"/>
    </location>
</feature>
<keyword evidence="2" id="KW-0732">Signal</keyword>
<sequence length="177" mass="18970">MDASGDGRNPRGPQAHTRTRTRTRTRTGILLSAAAALVAAAVPASASHPAPAPAPDPVVVDCFSKGQVRPDEYLLACGDGNNRLVDLRWNTWGPKTATATGTDMVNDCRPYCAAGRFRPYPVTVTLSDPQPWPDRPGTQRFATIRLLYTDTAPAPVPKDVTYKLVYDTPSPTPTPSS</sequence>
<dbReference type="GeneID" id="95502101"/>
<name>A0ABZ1QNA0_9ACTN</name>
<evidence type="ECO:0008006" key="6">
    <source>
        <dbReference type="Google" id="ProtNLM"/>
    </source>
</evidence>
<evidence type="ECO:0000313" key="5">
    <source>
        <dbReference type="Proteomes" id="UP001432312"/>
    </source>
</evidence>
<evidence type="ECO:0000313" key="4">
    <source>
        <dbReference type="EMBL" id="WUN83904.1"/>
    </source>
</evidence>
<dbReference type="RefSeq" id="WP_328738269.1">
    <property type="nucleotide sequence ID" value="NZ_CP108036.1"/>
</dbReference>
<evidence type="ECO:0000256" key="1">
    <source>
        <dbReference type="SAM" id="MobiDB-lite"/>
    </source>
</evidence>
<dbReference type="EMBL" id="CP108036">
    <property type="protein sequence ID" value="WUN83904.1"/>
    <property type="molecule type" value="Genomic_DNA"/>
</dbReference>
<proteinExistence type="predicted"/>
<reference evidence="4" key="1">
    <citation type="submission" date="2022-10" db="EMBL/GenBank/DDBJ databases">
        <title>The complete genomes of actinobacterial strains from the NBC collection.</title>
        <authorList>
            <person name="Joergensen T.S."/>
            <person name="Alvarez Arevalo M."/>
            <person name="Sterndorff E.B."/>
            <person name="Faurdal D."/>
            <person name="Vuksanovic O."/>
            <person name="Mourched A.-S."/>
            <person name="Charusanti P."/>
            <person name="Shaw S."/>
            <person name="Blin K."/>
            <person name="Weber T."/>
        </authorList>
    </citation>
    <scope>NUCLEOTIDE SEQUENCE</scope>
    <source>
        <strain evidence="4">NBC_00303</strain>
    </source>
</reference>
<dbReference type="EMBL" id="CP108036">
    <property type="protein sequence ID" value="WUN77131.1"/>
    <property type="molecule type" value="Genomic_DNA"/>
</dbReference>
<organism evidence="4 5">
    <name type="scientific">Streptomyces erythrochromogenes</name>
    <dbReference type="NCBI Taxonomy" id="285574"/>
    <lineage>
        <taxon>Bacteria</taxon>
        <taxon>Bacillati</taxon>
        <taxon>Actinomycetota</taxon>
        <taxon>Actinomycetes</taxon>
        <taxon>Kitasatosporales</taxon>
        <taxon>Streptomycetaceae</taxon>
        <taxon>Streptomyces</taxon>
    </lineage>
</organism>
<evidence type="ECO:0000313" key="3">
    <source>
        <dbReference type="EMBL" id="WUN77131.1"/>
    </source>
</evidence>
<accession>A0ABZ1QNA0</accession>
<gene>
    <name evidence="3" type="ORF">OHA91_00615</name>
    <name evidence="4" type="ORF">OHA91_38645</name>
</gene>
<protein>
    <recommendedName>
        <fullName evidence="6">Secreted protein</fullName>
    </recommendedName>
</protein>